<dbReference type="Proteomes" id="UP000706124">
    <property type="component" value="Unassembled WGS sequence"/>
</dbReference>
<evidence type="ECO:0000313" key="3">
    <source>
        <dbReference type="Proteomes" id="UP000706124"/>
    </source>
</evidence>
<evidence type="ECO:0000313" key="2">
    <source>
        <dbReference type="EMBL" id="KAG5938391.1"/>
    </source>
</evidence>
<feature type="region of interest" description="Disordered" evidence="1">
    <location>
        <begin position="149"/>
        <end position="276"/>
    </location>
</feature>
<reference evidence="2 3" key="1">
    <citation type="journal article" date="2020" name="bioRxiv">
        <title>Whole genome comparisons of ergot fungi reveals the divergence and evolution of species within the genus Claviceps are the result of varying mechanisms driving genome evolution and host range expansion.</title>
        <authorList>
            <person name="Wyka S.A."/>
            <person name="Mondo S.J."/>
            <person name="Liu M."/>
            <person name="Dettman J."/>
            <person name="Nalam V."/>
            <person name="Broders K.D."/>
        </authorList>
    </citation>
    <scope>NUCLEOTIDE SEQUENCE [LARGE SCALE GENOMIC DNA]</scope>
    <source>
        <strain evidence="2 3">CCC 1485</strain>
    </source>
</reference>
<dbReference type="OrthoDB" id="5397087at2759"/>
<feature type="region of interest" description="Disordered" evidence="1">
    <location>
        <begin position="1"/>
        <end position="35"/>
    </location>
</feature>
<dbReference type="EMBL" id="SRPO01000155">
    <property type="protein sequence ID" value="KAG5938391.1"/>
    <property type="molecule type" value="Genomic_DNA"/>
</dbReference>
<keyword evidence="3" id="KW-1185">Reference proteome</keyword>
<organism evidence="2 3">
    <name type="scientific">Claviceps pazoutovae</name>
    <dbReference type="NCBI Taxonomy" id="1649127"/>
    <lineage>
        <taxon>Eukaryota</taxon>
        <taxon>Fungi</taxon>
        <taxon>Dikarya</taxon>
        <taxon>Ascomycota</taxon>
        <taxon>Pezizomycotina</taxon>
        <taxon>Sordariomycetes</taxon>
        <taxon>Hypocreomycetidae</taxon>
        <taxon>Hypocreales</taxon>
        <taxon>Clavicipitaceae</taxon>
        <taxon>Claviceps</taxon>
    </lineage>
</organism>
<protein>
    <submittedName>
        <fullName evidence="2">Uncharacterized protein</fullName>
    </submittedName>
</protein>
<comment type="caution">
    <text evidence="2">The sequence shown here is derived from an EMBL/GenBank/DDBJ whole genome shotgun (WGS) entry which is preliminary data.</text>
</comment>
<feature type="compositionally biased region" description="Low complexity" evidence="1">
    <location>
        <begin position="192"/>
        <end position="210"/>
    </location>
</feature>
<feature type="compositionally biased region" description="Polar residues" evidence="1">
    <location>
        <begin position="166"/>
        <end position="175"/>
    </location>
</feature>
<evidence type="ECO:0000256" key="1">
    <source>
        <dbReference type="SAM" id="MobiDB-lite"/>
    </source>
</evidence>
<accession>A0A9P7MCR0</accession>
<name>A0A9P7MCR0_9HYPO</name>
<gene>
    <name evidence="2" type="ORF">E4U60_001389</name>
</gene>
<proteinExistence type="predicted"/>
<dbReference type="AlphaFoldDB" id="A0A9P7MCR0"/>
<feature type="compositionally biased region" description="Basic and acidic residues" evidence="1">
    <location>
        <begin position="20"/>
        <end position="34"/>
    </location>
</feature>
<sequence length="410" mass="45277">MPRKASLDVKGINDAMPLDKGARKTERSHEENQERAYIAASRRVDRSIEARVQSARMASEIHKKRTGKGFKITEEIVLKEEMYEEEDDDLPRSYRLLSASMHTSSPEMNARLNAYLSNKVAMSQMLARTNDEWRENEVNRLFAASFPNALPSTQQMSPPSMPSKPVTYQHQSPSEAFSPKRSPSSTIPPPTHSASFSGALPPTSSTSTSSPLPPGSAPLLQQRHSVASLPWPPRASKPSKPKSRTPDAGVNNRRNSSKLSTTLAKKKSVDMSSCTPMSENAISPQSLYEHSFPSNSAFTTELPAEARMMFDGVGAGGALDPTKLMGRFEDGYDGYFPDWMNPDTLFDSVSFPRSYPLMDLPDDFGAENHGNGAEDPMGAKCTMPNSQTSFDGVEWRSFINDTDSMWVNDH</sequence>